<protein>
    <submittedName>
        <fullName evidence="1">Uncharacterized protein</fullName>
    </submittedName>
</protein>
<feature type="non-terminal residue" evidence="1">
    <location>
        <position position="1"/>
    </location>
</feature>
<dbReference type="AlphaFoldDB" id="A0A1L9WZZ8"/>
<accession>A0A1L9WZZ8</accession>
<keyword evidence="2" id="KW-1185">Reference proteome</keyword>
<dbReference type="OrthoDB" id="10642818at2759"/>
<organism evidence="1 2">
    <name type="scientific">Aspergillus aculeatus (strain ATCC 16872 / CBS 172.66 / WB 5094)</name>
    <dbReference type="NCBI Taxonomy" id="690307"/>
    <lineage>
        <taxon>Eukaryota</taxon>
        <taxon>Fungi</taxon>
        <taxon>Dikarya</taxon>
        <taxon>Ascomycota</taxon>
        <taxon>Pezizomycotina</taxon>
        <taxon>Eurotiomycetes</taxon>
        <taxon>Eurotiomycetidae</taxon>
        <taxon>Eurotiales</taxon>
        <taxon>Aspergillaceae</taxon>
        <taxon>Aspergillus</taxon>
        <taxon>Aspergillus subgen. Circumdati</taxon>
    </lineage>
</organism>
<dbReference type="Proteomes" id="UP000184546">
    <property type="component" value="Unassembled WGS sequence"/>
</dbReference>
<reference evidence="2" key="1">
    <citation type="journal article" date="2017" name="Genome Biol.">
        <title>Comparative genomics reveals high biological diversity and specific adaptations in the industrially and medically important fungal genus Aspergillus.</title>
        <authorList>
            <person name="de Vries R.P."/>
            <person name="Riley R."/>
            <person name="Wiebenga A."/>
            <person name="Aguilar-Osorio G."/>
            <person name="Amillis S."/>
            <person name="Uchima C.A."/>
            <person name="Anderluh G."/>
            <person name="Asadollahi M."/>
            <person name="Askin M."/>
            <person name="Barry K."/>
            <person name="Battaglia E."/>
            <person name="Bayram O."/>
            <person name="Benocci T."/>
            <person name="Braus-Stromeyer S.A."/>
            <person name="Caldana C."/>
            <person name="Canovas D."/>
            <person name="Cerqueira G.C."/>
            <person name="Chen F."/>
            <person name="Chen W."/>
            <person name="Choi C."/>
            <person name="Clum A."/>
            <person name="Dos Santos R.A."/>
            <person name="Damasio A.R."/>
            <person name="Diallinas G."/>
            <person name="Emri T."/>
            <person name="Fekete E."/>
            <person name="Flipphi M."/>
            <person name="Freyberg S."/>
            <person name="Gallo A."/>
            <person name="Gournas C."/>
            <person name="Habgood R."/>
            <person name="Hainaut M."/>
            <person name="Harispe M.L."/>
            <person name="Henrissat B."/>
            <person name="Hilden K.S."/>
            <person name="Hope R."/>
            <person name="Hossain A."/>
            <person name="Karabika E."/>
            <person name="Karaffa L."/>
            <person name="Karanyi Z."/>
            <person name="Krasevec N."/>
            <person name="Kuo A."/>
            <person name="Kusch H."/>
            <person name="LaButti K."/>
            <person name="Lagendijk E.L."/>
            <person name="Lapidus A."/>
            <person name="Levasseur A."/>
            <person name="Lindquist E."/>
            <person name="Lipzen A."/>
            <person name="Logrieco A.F."/>
            <person name="MacCabe A."/>
            <person name="Maekelae M.R."/>
            <person name="Malavazi I."/>
            <person name="Melin P."/>
            <person name="Meyer V."/>
            <person name="Mielnichuk N."/>
            <person name="Miskei M."/>
            <person name="Molnar A.P."/>
            <person name="Mule G."/>
            <person name="Ngan C.Y."/>
            <person name="Orejas M."/>
            <person name="Orosz E."/>
            <person name="Ouedraogo J.P."/>
            <person name="Overkamp K.M."/>
            <person name="Park H.-S."/>
            <person name="Perrone G."/>
            <person name="Piumi F."/>
            <person name="Punt P.J."/>
            <person name="Ram A.F."/>
            <person name="Ramon A."/>
            <person name="Rauscher S."/>
            <person name="Record E."/>
            <person name="Riano-Pachon D.M."/>
            <person name="Robert V."/>
            <person name="Roehrig J."/>
            <person name="Ruller R."/>
            <person name="Salamov A."/>
            <person name="Salih N.S."/>
            <person name="Samson R.A."/>
            <person name="Sandor E."/>
            <person name="Sanguinetti M."/>
            <person name="Schuetze T."/>
            <person name="Sepcic K."/>
            <person name="Shelest E."/>
            <person name="Sherlock G."/>
            <person name="Sophianopoulou V."/>
            <person name="Squina F.M."/>
            <person name="Sun H."/>
            <person name="Susca A."/>
            <person name="Todd R.B."/>
            <person name="Tsang A."/>
            <person name="Unkles S.E."/>
            <person name="van de Wiele N."/>
            <person name="van Rossen-Uffink D."/>
            <person name="Oliveira J.V."/>
            <person name="Vesth T.C."/>
            <person name="Visser J."/>
            <person name="Yu J.-H."/>
            <person name="Zhou M."/>
            <person name="Andersen M.R."/>
            <person name="Archer D.B."/>
            <person name="Baker S.E."/>
            <person name="Benoit I."/>
            <person name="Brakhage A.A."/>
            <person name="Braus G.H."/>
            <person name="Fischer R."/>
            <person name="Frisvad J.C."/>
            <person name="Goldman G.H."/>
            <person name="Houbraken J."/>
            <person name="Oakley B."/>
            <person name="Pocsi I."/>
            <person name="Scazzocchio C."/>
            <person name="Seiboth B."/>
            <person name="vanKuyk P.A."/>
            <person name="Wortman J."/>
            <person name="Dyer P.S."/>
            <person name="Grigoriev I.V."/>
        </authorList>
    </citation>
    <scope>NUCLEOTIDE SEQUENCE [LARGE SCALE GENOMIC DNA]</scope>
    <source>
        <strain evidence="2">ATCC 16872 / CBS 172.66 / WB 5094</strain>
    </source>
</reference>
<gene>
    <name evidence="1" type="ORF">ASPACDRAFT_1880129</name>
</gene>
<evidence type="ECO:0000313" key="1">
    <source>
        <dbReference type="EMBL" id="OJK01686.1"/>
    </source>
</evidence>
<dbReference type="GeneID" id="30972004"/>
<dbReference type="EMBL" id="KV878974">
    <property type="protein sequence ID" value="OJK01686.1"/>
    <property type="molecule type" value="Genomic_DNA"/>
</dbReference>
<sequence length="181" mass="20098">IENIEWTEWANRAIGETGYCVYSIPLLLTPCRSRGLLVLILFATVLPFRLLSSDCDGPSRIGVPHFPASSGLRSDPNHCASTRIAVVVLPYNRDAPSCETFGSEGRDQVIIAKSCESPRQAKYTKKTVRKSNHPHKLHTSIGSTRETVRLHTQLNVILNRRSSIRPSTKCKVGLTPSYDLI</sequence>
<evidence type="ECO:0000313" key="2">
    <source>
        <dbReference type="Proteomes" id="UP000184546"/>
    </source>
</evidence>
<proteinExistence type="predicted"/>
<name>A0A1L9WZZ8_ASPA1</name>
<dbReference type="RefSeq" id="XP_020058025.1">
    <property type="nucleotide sequence ID" value="XM_020198190.1"/>
</dbReference>
<dbReference type="VEuPathDB" id="FungiDB:ASPACDRAFT_1880129"/>